<accession>K0IVA6</accession>
<reference evidence="1 2" key="1">
    <citation type="submission" date="2011-01" db="EMBL/GenBank/DDBJ databases">
        <title>Whole genome sequence of Amphibacillus xylinus NBRC 15112.</title>
        <authorList>
            <person name="Nakazawa H."/>
            <person name="Katano Y."/>
            <person name="Nakamura S."/>
            <person name="Sasagawa M."/>
            <person name="Fukada J."/>
            <person name="Arai T."/>
            <person name="Sasakura N."/>
            <person name="Mochizuki D."/>
            <person name="Hosoyama A."/>
            <person name="Harada K."/>
            <person name="Horikawa H."/>
            <person name="Kato Y."/>
            <person name="Harada T."/>
            <person name="Sasaki K."/>
            <person name="Sekiguchi M."/>
            <person name="Hodoyama M."/>
            <person name="Nishiko R."/>
            <person name="Narita H."/>
            <person name="Hanamaki A."/>
            <person name="Hata C."/>
            <person name="Konno Y."/>
            <person name="Niimura Y."/>
            <person name="Yamazaki S."/>
            <person name="Fujita N."/>
        </authorList>
    </citation>
    <scope>NUCLEOTIDE SEQUENCE [LARGE SCALE GENOMIC DNA]</scope>
    <source>
        <strain evidence="2">ATCC 51415 / DSM 6626 / JCM 7361 / LMG 17667 / NBRC 15112 / Ep01</strain>
    </source>
</reference>
<evidence type="ECO:0000313" key="1">
    <source>
        <dbReference type="EMBL" id="BAM46305.1"/>
    </source>
</evidence>
<dbReference type="Proteomes" id="UP000006294">
    <property type="component" value="Chromosome"/>
</dbReference>
<proteinExistence type="predicted"/>
<sequence length="77" mass="8755">MNEKWNLNDPYVYGALNGLLNQPISVQTPRGSVRGMLRKVMPDHIVVQMGGAPFYIRINQIIWFKPEATRITPDSAE</sequence>
<dbReference type="eggNOG" id="ENOG50339ME">
    <property type="taxonomic scope" value="Bacteria"/>
</dbReference>
<dbReference type="STRING" id="698758.AXY_01730"/>
<dbReference type="EMBL" id="AP012050">
    <property type="protein sequence ID" value="BAM46305.1"/>
    <property type="molecule type" value="Genomic_DNA"/>
</dbReference>
<dbReference type="HOGENOM" id="CLU_189924_1_0_9"/>
<gene>
    <name evidence="1" type="ordered locus">AXY_01730</name>
</gene>
<name>K0IVA6_AMPXN</name>
<dbReference type="AlphaFoldDB" id="K0IVA6"/>
<keyword evidence="2" id="KW-1185">Reference proteome</keyword>
<dbReference type="OrthoDB" id="2439488at2"/>
<protein>
    <recommendedName>
        <fullName evidence="3">DUF2642 domain-containing protein</fullName>
    </recommendedName>
</protein>
<evidence type="ECO:0008006" key="3">
    <source>
        <dbReference type="Google" id="ProtNLM"/>
    </source>
</evidence>
<dbReference type="KEGG" id="axl:AXY_01730"/>
<dbReference type="RefSeq" id="WP_015008911.1">
    <property type="nucleotide sequence ID" value="NC_018704.1"/>
</dbReference>
<organism evidence="1 2">
    <name type="scientific">Amphibacillus xylanus (strain ATCC 51415 / DSM 6626 / JCM 7361 / LMG 17667 / NBRC 15112 / Ep01)</name>
    <dbReference type="NCBI Taxonomy" id="698758"/>
    <lineage>
        <taxon>Bacteria</taxon>
        <taxon>Bacillati</taxon>
        <taxon>Bacillota</taxon>
        <taxon>Bacilli</taxon>
        <taxon>Bacillales</taxon>
        <taxon>Bacillaceae</taxon>
        <taxon>Amphibacillus</taxon>
    </lineage>
</organism>
<evidence type="ECO:0000313" key="2">
    <source>
        <dbReference type="Proteomes" id="UP000006294"/>
    </source>
</evidence>
<dbReference type="Pfam" id="PF10842">
    <property type="entry name" value="DUF2642"/>
    <property type="match status" value="1"/>
</dbReference>
<dbReference type="InterPro" id="IPR020139">
    <property type="entry name" value="DUF2642"/>
</dbReference>